<keyword evidence="2" id="KW-1185">Reference proteome</keyword>
<protein>
    <submittedName>
        <fullName evidence="1">Uncharacterized protein</fullName>
    </submittedName>
</protein>
<name>A0A7I7QH95_9MYCO</name>
<dbReference type="RefSeq" id="WP_163793964.1">
    <property type="nucleotide sequence ID" value="NZ_AP022587.1"/>
</dbReference>
<gene>
    <name evidence="1" type="ORF">MSTO_58430</name>
</gene>
<organism evidence="1 2">
    <name type="scientific">Mycobacterium stomatepiae</name>
    <dbReference type="NCBI Taxonomy" id="470076"/>
    <lineage>
        <taxon>Bacteria</taxon>
        <taxon>Bacillati</taxon>
        <taxon>Actinomycetota</taxon>
        <taxon>Actinomycetes</taxon>
        <taxon>Mycobacteriales</taxon>
        <taxon>Mycobacteriaceae</taxon>
        <taxon>Mycobacterium</taxon>
        <taxon>Mycobacterium simiae complex</taxon>
    </lineage>
</organism>
<proteinExistence type="predicted"/>
<evidence type="ECO:0000313" key="2">
    <source>
        <dbReference type="Proteomes" id="UP000467130"/>
    </source>
</evidence>
<sequence>MTVIFDARRIPAADREEVVRATVWRTLAPLEIDYPDDHGPVPTNLAITDLGELTVWSVTTSTVKVQYKALPRNDFKPSLFLGLQRTESCVVAQRDRE</sequence>
<dbReference type="AlphaFoldDB" id="A0A7I7QH95"/>
<dbReference type="KEGG" id="msto:MSTO_58430"/>
<dbReference type="Proteomes" id="UP000467130">
    <property type="component" value="Chromosome"/>
</dbReference>
<dbReference type="EMBL" id="AP022587">
    <property type="protein sequence ID" value="BBY25638.1"/>
    <property type="molecule type" value="Genomic_DNA"/>
</dbReference>
<reference evidence="1 2" key="1">
    <citation type="journal article" date="2019" name="Emerg. Microbes Infect.">
        <title>Comprehensive subspecies identification of 175 nontuberculous mycobacteria species based on 7547 genomic profiles.</title>
        <authorList>
            <person name="Matsumoto Y."/>
            <person name="Kinjo T."/>
            <person name="Motooka D."/>
            <person name="Nabeya D."/>
            <person name="Jung N."/>
            <person name="Uechi K."/>
            <person name="Horii T."/>
            <person name="Iida T."/>
            <person name="Fujita J."/>
            <person name="Nakamura S."/>
        </authorList>
    </citation>
    <scope>NUCLEOTIDE SEQUENCE [LARGE SCALE GENOMIC DNA]</scope>
    <source>
        <strain evidence="1 2">JCM 17783</strain>
    </source>
</reference>
<evidence type="ECO:0000313" key="1">
    <source>
        <dbReference type="EMBL" id="BBY25638.1"/>
    </source>
</evidence>
<accession>A0A7I7QH95</accession>